<accession>A0A6J5L8H9</accession>
<evidence type="ECO:0000313" key="1">
    <source>
        <dbReference type="EMBL" id="CAB4129317.1"/>
    </source>
</evidence>
<sequence length="74" mass="8914">MGFAKPDLESAKDPIRRQLAEIHTPYNDGFIQMHCKKELYMLKCWLEDEYNKLPKFAGEEKWEQERIVEILKKD</sequence>
<organism evidence="1">
    <name type="scientific">uncultured Caudovirales phage</name>
    <dbReference type="NCBI Taxonomy" id="2100421"/>
    <lineage>
        <taxon>Viruses</taxon>
        <taxon>Duplodnaviria</taxon>
        <taxon>Heunggongvirae</taxon>
        <taxon>Uroviricota</taxon>
        <taxon>Caudoviricetes</taxon>
        <taxon>Peduoviridae</taxon>
        <taxon>Maltschvirus</taxon>
        <taxon>Maltschvirus maltsch</taxon>
    </lineage>
</organism>
<name>A0A6J5L8H9_9CAUD</name>
<protein>
    <submittedName>
        <fullName evidence="1">Uncharacterized protein</fullName>
    </submittedName>
</protein>
<reference evidence="1" key="1">
    <citation type="submission" date="2020-04" db="EMBL/GenBank/DDBJ databases">
        <authorList>
            <person name="Chiriac C."/>
            <person name="Salcher M."/>
            <person name="Ghai R."/>
            <person name="Kavagutti S V."/>
        </authorList>
    </citation>
    <scope>NUCLEOTIDE SEQUENCE</scope>
</reference>
<gene>
    <name evidence="1" type="ORF">UFOVP112_415</name>
</gene>
<proteinExistence type="predicted"/>
<dbReference type="EMBL" id="LR796233">
    <property type="protein sequence ID" value="CAB4129317.1"/>
    <property type="molecule type" value="Genomic_DNA"/>
</dbReference>